<evidence type="ECO:0000256" key="3">
    <source>
        <dbReference type="ARBA" id="ARBA00022485"/>
    </source>
</evidence>
<comment type="function">
    <text evidence="10">Part of a complex that catalyzes the reversible reduction of CoM-S-S-CoB to the thiol-coenzymes H-S-CoM (coenzyme M) and H-S-CoB (coenzyme B).</text>
</comment>
<feature type="domain" description="4Fe-4S ferredoxin-type" evidence="11">
    <location>
        <begin position="925"/>
        <end position="954"/>
    </location>
</feature>
<evidence type="ECO:0000313" key="12">
    <source>
        <dbReference type="EMBL" id="TQS81191.1"/>
    </source>
</evidence>
<proteinExistence type="inferred from homology"/>
<dbReference type="EMBL" id="LVVT01000024">
    <property type="protein sequence ID" value="TQS81191.1"/>
    <property type="molecule type" value="Genomic_DNA"/>
</dbReference>
<dbReference type="PANTHER" id="PTHR43498">
    <property type="entry name" value="FERREDOXIN:COB-COM HETERODISULFIDE REDUCTASE SUBUNIT A"/>
    <property type="match status" value="1"/>
</dbReference>
<dbReference type="RefSeq" id="WP_400195157.1">
    <property type="nucleotide sequence ID" value="NZ_CAYAYE010000021.1"/>
</dbReference>
<dbReference type="Proteomes" id="UP000752814">
    <property type="component" value="Unassembled WGS sequence"/>
</dbReference>
<feature type="domain" description="4Fe-4S ferredoxin-type" evidence="11">
    <location>
        <begin position="961"/>
        <end position="990"/>
    </location>
</feature>
<evidence type="ECO:0000256" key="5">
    <source>
        <dbReference type="ARBA" id="ARBA00022723"/>
    </source>
</evidence>
<dbReference type="Pfam" id="PF12838">
    <property type="entry name" value="Fer4_7"/>
    <property type="match status" value="1"/>
</dbReference>
<evidence type="ECO:0000256" key="7">
    <source>
        <dbReference type="ARBA" id="ARBA00023002"/>
    </source>
</evidence>
<organism evidence="12 13">
    <name type="scientific">Candidatus Methanomassiliicoccus intestinalis</name>
    <dbReference type="NCBI Taxonomy" id="1406512"/>
    <lineage>
        <taxon>Archaea</taxon>
        <taxon>Methanobacteriati</taxon>
        <taxon>Thermoplasmatota</taxon>
        <taxon>Thermoplasmata</taxon>
        <taxon>Methanomassiliicoccales</taxon>
        <taxon>Methanomassiliicoccaceae</taxon>
        <taxon>Methanomassiliicoccus</taxon>
    </lineage>
</organism>
<dbReference type="PROSITE" id="PS51379">
    <property type="entry name" value="4FE4S_FER_2"/>
    <property type="match status" value="4"/>
</dbReference>
<keyword evidence="4 10" id="KW-0285">Flavoprotein</keyword>
<sequence>MADKMGAVLVVGGGISGVQTALDLAESGFKVYLVENKPSIGGVMSQLDKTFPTNDCSMCILSPKLVEASRHPMITLMTLTDVLSVEGEAPNFKVKVVHNPRYVDFDKCVGCGICAEKCPVKVPNEYDVGLMIRKAIYIPFAQAVPLKYSIDATKCLKLNKDRCGLCEKNCPAGAIKYDDKPVEEDLDVGAIILAPGFNVFDAKLKKEYGYGIYQNVLTSLEFERFLSATGPYGGHVVRPSDQQTPKKVAWIQCVGSRDEKTGNTYCSSVCCMYAMKQAIIAGEHTAGLKPTIFFMDIRAFGKEFEDYKVRAQNEYGIQMHRAARVANIIEDPETKNLILRYSDPSTNEVSEEEFDMVVLSVGLQPPVGATSLSKIFNIDLNSYGFAGTSTYSPLSSSRDGIFVTGAFAAPKDIPTSVAEASGAAAKAGAYIADKRGVLEESAVQEIDVEGQEPRIGVLVCDCGINIAGTIDVPAVVEYAKSLKNVEYAEEGKYACSADCQERIKDLIKEHNLNRFVVASCTPRTHEPLFQSTIKEAGLNPYLFEMANIRDQCSWIHMNEPEKATKKAKDLVRMAVAKSRLLEPLYESKLPVTHSAVVVGGGISGMTAALDIAAQGFKVDIIERTGALGGNAAKIHHEEDGKKISTFAKELADKVSADKNITVHLNTEVQDVGGFVGNFKIQTSQGEIETGSVVVAVGAEEYKPTEYLYGQNSNVVTQLELEEKMESGNIPAKRIAMIQCVGSRNTDAPYCSRVCCANAIKNAISLKKADPSKDIYVFHKDIRTYGFREDLYKEASSLGVKFIRVPEDKPPMVSQDGSALTLTAFDTILGDDITIRPDMVVLSTGIRPHADNEELAKMLKVPLSKDKYFLEAHMKLRPVDFATNGVYLAGLAHWPKFSDESMAQASGAAARAITIISKPELKSEGVIAAVNDDACDGCAICEPVCEYKAITIVVDPKDAEKKKAVVNEGLCKGCGCCVAACPSGAMEQRGFKNQQIIAAIDAALEECD</sequence>
<comment type="pathway">
    <text evidence="10">Cofactor metabolism; coenzyme M-coenzyme B heterodisulfide reduction; coenzyme B and coenzyme M from coenzyme M-coenzyme B heterodisulfide: step 1/1.</text>
</comment>
<feature type="domain" description="4Fe-4S ferredoxin-type" evidence="11">
    <location>
        <begin position="146"/>
        <end position="180"/>
    </location>
</feature>
<comment type="cofactor">
    <cofactor evidence="1 10">
        <name>FAD</name>
        <dbReference type="ChEBI" id="CHEBI:57692"/>
    </cofactor>
</comment>
<evidence type="ECO:0000256" key="8">
    <source>
        <dbReference type="ARBA" id="ARBA00023004"/>
    </source>
</evidence>
<keyword evidence="3 10" id="KW-0004">4Fe-4S</keyword>
<dbReference type="SUPFAM" id="SSF51905">
    <property type="entry name" value="FAD/NAD(P)-binding domain"/>
    <property type="match status" value="1"/>
</dbReference>
<dbReference type="InterPro" id="IPR017900">
    <property type="entry name" value="4Fe4S_Fe_S_CS"/>
</dbReference>
<dbReference type="Pfam" id="PF07992">
    <property type="entry name" value="Pyr_redox_2"/>
    <property type="match status" value="2"/>
</dbReference>
<dbReference type="GO" id="GO:0016491">
    <property type="term" value="F:oxidoreductase activity"/>
    <property type="evidence" value="ECO:0007669"/>
    <property type="project" value="UniProtKB-UniRule"/>
</dbReference>
<comment type="caution">
    <text evidence="12">The sequence shown here is derived from an EMBL/GenBank/DDBJ whole genome shotgun (WGS) entry which is preliminary data.</text>
</comment>
<dbReference type="InterPro" id="IPR017896">
    <property type="entry name" value="4Fe4S_Fe-S-bd"/>
</dbReference>
<keyword evidence="6 10" id="KW-0274">FAD</keyword>
<dbReference type="InterPro" id="IPR036188">
    <property type="entry name" value="FAD/NAD-bd_sf"/>
</dbReference>
<feature type="domain" description="4Fe-4S ferredoxin-type" evidence="11">
    <location>
        <begin position="99"/>
        <end position="128"/>
    </location>
</feature>
<dbReference type="Gene3D" id="3.30.70.20">
    <property type="match status" value="2"/>
</dbReference>
<evidence type="ECO:0000256" key="10">
    <source>
        <dbReference type="RuleBase" id="RU366072"/>
    </source>
</evidence>
<dbReference type="PANTHER" id="PTHR43498:SF1">
    <property type="entry name" value="COB--COM HETERODISULFIDE REDUCTASE IRON-SULFUR SUBUNIT A"/>
    <property type="match status" value="1"/>
</dbReference>
<dbReference type="InterPro" id="IPR023753">
    <property type="entry name" value="FAD/NAD-binding_dom"/>
</dbReference>
<dbReference type="GO" id="GO:0051539">
    <property type="term" value="F:4 iron, 4 sulfur cluster binding"/>
    <property type="evidence" value="ECO:0007669"/>
    <property type="project" value="UniProtKB-UniRule"/>
</dbReference>
<keyword evidence="8 10" id="KW-0408">Iron</keyword>
<evidence type="ECO:0000313" key="13">
    <source>
        <dbReference type="Proteomes" id="UP000752814"/>
    </source>
</evidence>
<dbReference type="SUPFAM" id="SSF54862">
    <property type="entry name" value="4Fe-4S ferredoxins"/>
    <property type="match status" value="1"/>
</dbReference>
<protein>
    <recommendedName>
        <fullName evidence="10">CoB--CoM heterodisulfide reductase iron-sulfur subunit A</fullName>
        <ecNumber evidence="10">1.8.-.-</ecNumber>
    </recommendedName>
</protein>
<dbReference type="GO" id="GO:0046872">
    <property type="term" value="F:metal ion binding"/>
    <property type="evidence" value="ECO:0007669"/>
    <property type="project" value="UniProtKB-KW"/>
</dbReference>
<dbReference type="InterPro" id="IPR039650">
    <property type="entry name" value="HdrA-like"/>
</dbReference>
<accession>A0A8J8PC00</accession>
<evidence type="ECO:0000256" key="1">
    <source>
        <dbReference type="ARBA" id="ARBA00001974"/>
    </source>
</evidence>
<evidence type="ECO:0000256" key="6">
    <source>
        <dbReference type="ARBA" id="ARBA00022827"/>
    </source>
</evidence>
<dbReference type="Pfam" id="PF00037">
    <property type="entry name" value="Fer4"/>
    <property type="match status" value="1"/>
</dbReference>
<dbReference type="UniPathway" id="UPA00647">
    <property type="reaction ID" value="UER00700"/>
</dbReference>
<name>A0A8J8PC00_9ARCH</name>
<comment type="cofactor">
    <cofactor evidence="10">
        <name>[4Fe-4S] cluster</name>
        <dbReference type="ChEBI" id="CHEBI:49883"/>
    </cofactor>
</comment>
<keyword evidence="7 10" id="KW-0560">Oxidoreductase</keyword>
<dbReference type="Gene3D" id="3.50.50.60">
    <property type="entry name" value="FAD/NAD(P)-binding domain"/>
    <property type="match status" value="1"/>
</dbReference>
<evidence type="ECO:0000256" key="9">
    <source>
        <dbReference type="ARBA" id="ARBA00023014"/>
    </source>
</evidence>
<comment type="subunit">
    <text evidence="10">The ferredoxin:CoB-CoM heterodisulfide reductase is composed of three subunits; HdrA, HdrB and HdrC.</text>
</comment>
<comment type="similarity">
    <text evidence="2 10">Belongs to the HdrA family.</text>
</comment>
<dbReference type="EC" id="1.8.-.-" evidence="10"/>
<keyword evidence="9 10" id="KW-0411">Iron-sulfur</keyword>
<dbReference type="PROSITE" id="PS00198">
    <property type="entry name" value="4FE4S_FER_1"/>
    <property type="match status" value="2"/>
</dbReference>
<evidence type="ECO:0000259" key="11">
    <source>
        <dbReference type="PROSITE" id="PS51379"/>
    </source>
</evidence>
<keyword evidence="5 10" id="KW-0479">Metal-binding</keyword>
<reference evidence="12" key="1">
    <citation type="submission" date="2016-03" db="EMBL/GenBank/DDBJ databases">
        <authorList>
            <person name="Borrel G."/>
            <person name="Mccann A."/>
            <person name="O'Toole P.W."/>
        </authorList>
    </citation>
    <scope>NUCLEOTIDE SEQUENCE</scope>
    <source>
        <strain evidence="12">183</strain>
    </source>
</reference>
<dbReference type="SUPFAM" id="SSF51971">
    <property type="entry name" value="Nucleotide-binding domain"/>
    <property type="match status" value="1"/>
</dbReference>
<evidence type="ECO:0000256" key="2">
    <source>
        <dbReference type="ARBA" id="ARBA00006561"/>
    </source>
</evidence>
<gene>
    <name evidence="12" type="ORF">A3207_04770</name>
</gene>
<evidence type="ECO:0000256" key="4">
    <source>
        <dbReference type="ARBA" id="ARBA00022630"/>
    </source>
</evidence>
<dbReference type="Gene3D" id="3.40.50.720">
    <property type="entry name" value="NAD(P)-binding Rossmann-like Domain"/>
    <property type="match status" value="1"/>
</dbReference>
<dbReference type="AlphaFoldDB" id="A0A8J8PC00"/>